<dbReference type="PANTHER" id="PTHR47959">
    <property type="entry name" value="ATP-DEPENDENT RNA HELICASE RHLE-RELATED"/>
    <property type="match status" value="1"/>
</dbReference>
<dbReference type="InterPro" id="IPR001650">
    <property type="entry name" value="Helicase_C-like"/>
</dbReference>
<dbReference type="GO" id="GO:0005730">
    <property type="term" value="C:nucleolus"/>
    <property type="evidence" value="ECO:0007669"/>
    <property type="project" value="UniProtKB-SubCell"/>
</dbReference>
<dbReference type="SMART" id="SM00487">
    <property type="entry name" value="DEXDc"/>
    <property type="match status" value="1"/>
</dbReference>
<feature type="region of interest" description="Disordered" evidence="13">
    <location>
        <begin position="1"/>
        <end position="90"/>
    </location>
</feature>
<dbReference type="AlphaFoldDB" id="A0AAW0WD56"/>
<evidence type="ECO:0000256" key="6">
    <source>
        <dbReference type="ARBA" id="ARBA00022806"/>
    </source>
</evidence>
<evidence type="ECO:0000313" key="18">
    <source>
        <dbReference type="Proteomes" id="UP001445076"/>
    </source>
</evidence>
<dbReference type="GO" id="GO:0005524">
    <property type="term" value="F:ATP binding"/>
    <property type="evidence" value="ECO:0007669"/>
    <property type="project" value="UniProtKB-KW"/>
</dbReference>
<feature type="domain" description="DEAD-box RNA helicase Q" evidence="16">
    <location>
        <begin position="248"/>
        <end position="276"/>
    </location>
</feature>
<evidence type="ECO:0000256" key="2">
    <source>
        <dbReference type="ARBA" id="ARBA00012552"/>
    </source>
</evidence>
<keyword evidence="7 12" id="KW-0067">ATP-binding</keyword>
<evidence type="ECO:0000256" key="13">
    <source>
        <dbReference type="SAM" id="MobiDB-lite"/>
    </source>
</evidence>
<comment type="subcellular location">
    <subcellularLocation>
        <location evidence="1">Nucleus</location>
        <location evidence="1">Nucleolus</location>
    </subcellularLocation>
</comment>
<dbReference type="InterPro" id="IPR000629">
    <property type="entry name" value="RNA-helicase_DEAD-box_CS"/>
</dbReference>
<dbReference type="InterPro" id="IPR014001">
    <property type="entry name" value="Helicase_ATP-bd"/>
</dbReference>
<evidence type="ECO:0000256" key="12">
    <source>
        <dbReference type="RuleBase" id="RU000492"/>
    </source>
</evidence>
<dbReference type="SMART" id="SM00490">
    <property type="entry name" value="HELICc"/>
    <property type="match status" value="1"/>
</dbReference>
<keyword evidence="5 12" id="KW-0378">Hydrolase</keyword>
<dbReference type="PROSITE" id="PS51194">
    <property type="entry name" value="HELICASE_CTER"/>
    <property type="match status" value="1"/>
</dbReference>
<dbReference type="Pfam" id="PF00271">
    <property type="entry name" value="Helicase_C"/>
    <property type="match status" value="1"/>
</dbReference>
<evidence type="ECO:0000256" key="7">
    <source>
        <dbReference type="ARBA" id="ARBA00022840"/>
    </source>
</evidence>
<evidence type="ECO:0000259" key="14">
    <source>
        <dbReference type="PROSITE" id="PS51192"/>
    </source>
</evidence>
<dbReference type="InterPro" id="IPR011545">
    <property type="entry name" value="DEAD/DEAH_box_helicase_dom"/>
</dbReference>
<organism evidence="17 18">
    <name type="scientific">Cherax quadricarinatus</name>
    <name type="common">Australian red claw crayfish</name>
    <dbReference type="NCBI Taxonomy" id="27406"/>
    <lineage>
        <taxon>Eukaryota</taxon>
        <taxon>Metazoa</taxon>
        <taxon>Ecdysozoa</taxon>
        <taxon>Arthropoda</taxon>
        <taxon>Crustacea</taxon>
        <taxon>Multicrustacea</taxon>
        <taxon>Malacostraca</taxon>
        <taxon>Eumalacostraca</taxon>
        <taxon>Eucarida</taxon>
        <taxon>Decapoda</taxon>
        <taxon>Pleocyemata</taxon>
        <taxon>Astacidea</taxon>
        <taxon>Parastacoidea</taxon>
        <taxon>Parastacidae</taxon>
        <taxon>Cherax</taxon>
    </lineage>
</organism>
<dbReference type="FunFam" id="3.40.50.300:FF:000842">
    <property type="entry name" value="ATP-dependent RNA helicase DRS1"/>
    <property type="match status" value="1"/>
</dbReference>
<dbReference type="SUPFAM" id="SSF52540">
    <property type="entry name" value="P-loop containing nucleoside triphosphate hydrolases"/>
    <property type="match status" value="2"/>
</dbReference>
<feature type="domain" description="Helicase ATP-binding" evidence="14">
    <location>
        <begin position="279"/>
        <end position="453"/>
    </location>
</feature>
<evidence type="ECO:0000256" key="10">
    <source>
        <dbReference type="ARBA" id="ARBA00047984"/>
    </source>
</evidence>
<evidence type="ECO:0000256" key="9">
    <source>
        <dbReference type="ARBA" id="ARBA00043999"/>
    </source>
</evidence>
<evidence type="ECO:0000313" key="17">
    <source>
        <dbReference type="EMBL" id="KAK8728960.1"/>
    </source>
</evidence>
<evidence type="ECO:0000256" key="8">
    <source>
        <dbReference type="ARBA" id="ARBA00023242"/>
    </source>
</evidence>
<dbReference type="GO" id="GO:0006364">
    <property type="term" value="P:rRNA processing"/>
    <property type="evidence" value="ECO:0007669"/>
    <property type="project" value="UniProtKB-ARBA"/>
</dbReference>
<dbReference type="Proteomes" id="UP001445076">
    <property type="component" value="Unassembled WGS sequence"/>
</dbReference>
<keyword evidence="4 12" id="KW-0547">Nucleotide-binding</keyword>
<comment type="catalytic activity">
    <reaction evidence="10">
        <text>ATP + H2O = ADP + phosphate + H(+)</text>
        <dbReference type="Rhea" id="RHEA:13065"/>
        <dbReference type="ChEBI" id="CHEBI:15377"/>
        <dbReference type="ChEBI" id="CHEBI:15378"/>
        <dbReference type="ChEBI" id="CHEBI:30616"/>
        <dbReference type="ChEBI" id="CHEBI:43474"/>
        <dbReference type="ChEBI" id="CHEBI:456216"/>
        <dbReference type="EC" id="3.6.4.13"/>
    </reaction>
</comment>
<feature type="non-terminal residue" evidence="17">
    <location>
        <position position="623"/>
    </location>
</feature>
<dbReference type="CDD" id="cd18787">
    <property type="entry name" value="SF2_C_DEAD"/>
    <property type="match status" value="1"/>
</dbReference>
<feature type="compositionally biased region" description="Basic and acidic residues" evidence="13">
    <location>
        <begin position="1"/>
        <end position="43"/>
    </location>
</feature>
<evidence type="ECO:0000259" key="16">
    <source>
        <dbReference type="PROSITE" id="PS51195"/>
    </source>
</evidence>
<dbReference type="InterPro" id="IPR027417">
    <property type="entry name" value="P-loop_NTPase"/>
</dbReference>
<dbReference type="Gene3D" id="3.40.50.300">
    <property type="entry name" value="P-loop containing nucleotide triphosphate hydrolases"/>
    <property type="match status" value="2"/>
</dbReference>
<feature type="domain" description="Helicase C-terminal" evidence="15">
    <location>
        <begin position="464"/>
        <end position="623"/>
    </location>
</feature>
<proteinExistence type="inferred from homology"/>
<dbReference type="InterPro" id="IPR050079">
    <property type="entry name" value="DEAD_box_RNA_helicase"/>
</dbReference>
<protein>
    <recommendedName>
        <fullName evidence="2">RNA helicase</fullName>
        <ecNumber evidence="2">3.6.4.13</ecNumber>
    </recommendedName>
</protein>
<dbReference type="GO" id="GO:0003676">
    <property type="term" value="F:nucleic acid binding"/>
    <property type="evidence" value="ECO:0007669"/>
    <property type="project" value="InterPro"/>
</dbReference>
<dbReference type="GO" id="GO:0016787">
    <property type="term" value="F:hydrolase activity"/>
    <property type="evidence" value="ECO:0007669"/>
    <property type="project" value="UniProtKB-KW"/>
</dbReference>
<evidence type="ECO:0000256" key="1">
    <source>
        <dbReference type="ARBA" id="ARBA00004604"/>
    </source>
</evidence>
<evidence type="ECO:0000256" key="4">
    <source>
        <dbReference type="ARBA" id="ARBA00022741"/>
    </source>
</evidence>
<evidence type="ECO:0000256" key="11">
    <source>
        <dbReference type="PROSITE-ProRule" id="PRU00552"/>
    </source>
</evidence>
<comment type="caution">
    <text evidence="17">The sequence shown here is derived from an EMBL/GenBank/DDBJ whole genome shotgun (WGS) entry which is preliminary data.</text>
</comment>
<dbReference type="PROSITE" id="PS51195">
    <property type="entry name" value="Q_MOTIF"/>
    <property type="match status" value="1"/>
</dbReference>
<comment type="similarity">
    <text evidence="9">Belongs to the DEAD box helicase family. DDX27/DRS1 subfamily.</text>
</comment>
<dbReference type="PANTHER" id="PTHR47959:SF1">
    <property type="entry name" value="ATP-DEPENDENT RNA HELICASE DBPA"/>
    <property type="match status" value="1"/>
</dbReference>
<feature type="short sequence motif" description="Q motif" evidence="11">
    <location>
        <begin position="248"/>
        <end position="276"/>
    </location>
</feature>
<name>A0AAW0WD56_CHEQU</name>
<keyword evidence="8" id="KW-0539">Nucleus</keyword>
<dbReference type="GO" id="GO:0005829">
    <property type="term" value="C:cytosol"/>
    <property type="evidence" value="ECO:0007669"/>
    <property type="project" value="TreeGrafter"/>
</dbReference>
<feature type="compositionally biased region" description="Acidic residues" evidence="13">
    <location>
        <begin position="174"/>
        <end position="183"/>
    </location>
</feature>
<reference evidence="17 18" key="1">
    <citation type="journal article" date="2024" name="BMC Genomics">
        <title>Genome assembly of redclaw crayfish (Cherax quadricarinatus) provides insights into its immune adaptation and hypoxia tolerance.</title>
        <authorList>
            <person name="Liu Z."/>
            <person name="Zheng J."/>
            <person name="Li H."/>
            <person name="Fang K."/>
            <person name="Wang S."/>
            <person name="He J."/>
            <person name="Zhou D."/>
            <person name="Weng S."/>
            <person name="Chi M."/>
            <person name="Gu Z."/>
            <person name="He J."/>
            <person name="Li F."/>
            <person name="Wang M."/>
        </authorList>
    </citation>
    <scope>NUCLEOTIDE SEQUENCE [LARGE SCALE GENOMIC DNA]</scope>
    <source>
        <strain evidence="17">ZL_2023a</strain>
    </source>
</reference>
<dbReference type="CDD" id="cd17947">
    <property type="entry name" value="DEADc_DDX27"/>
    <property type="match status" value="1"/>
</dbReference>
<evidence type="ECO:0000259" key="15">
    <source>
        <dbReference type="PROSITE" id="PS51194"/>
    </source>
</evidence>
<dbReference type="EC" id="3.6.4.13" evidence="2"/>
<accession>A0AAW0WD56</accession>
<sequence>MGKKVDSEAVEKMDSEALEKMDSEALKKMDSEALQKMDSEALGEKVNSGTVRKKVNSGSVRKKVDLEFGPGTIESGDEIDQFSGSGSDSENEVLYRADRMPHESDFYKDFTFVESTRDYLKDTWDEIFKYIKPKKTVNISETIAKIRLEEKEKKMKKEKKKLEKSDEASIKTEDDSECSDTDLEGLSEDEFLPDVKTKDQLKQRENEVKRKAKLNDEPVKRRKTLKEIQQEKVDAEFFEDAPPCVSDSTFLEMNFSRSIFKAIESLGYDSPTPIQAATIPVALQGRDICGCAATGTGKTAAYMLPILERLLYKPSEDIVTRVLVLVPTRELGVQVFQVSKELSKFSHIDVAMSVGGLDLRTQEAVLKKVPDIVIATPGRLIDHLQNTPSFSIDSVEILVLDEADRMLDDSFDEQMKEIIQQCSGNRQTMLFSATMTSKVKELALVSLKNPVKIFVNENTDVAKNLRQEFVRIRKNREDYRKAVLAYLVSRSFSHNCMVFVGTKVLAHHLNILLGLLGVRSGELHGNLKQAERLLTLKKFKDDEIGVLIATDVAARGLDIKGVKTVINYTLPNKYVGYVHRVGRTARAGHCGRCISLAGEHEFLMLKEIKKCSKTAMFERMPNK</sequence>
<dbReference type="Pfam" id="PF00270">
    <property type="entry name" value="DEAD"/>
    <property type="match status" value="1"/>
</dbReference>
<evidence type="ECO:0000256" key="3">
    <source>
        <dbReference type="ARBA" id="ARBA00022517"/>
    </source>
</evidence>
<keyword evidence="6 12" id="KW-0347">Helicase</keyword>
<dbReference type="PROSITE" id="PS51192">
    <property type="entry name" value="HELICASE_ATP_BIND_1"/>
    <property type="match status" value="1"/>
</dbReference>
<keyword evidence="3" id="KW-0690">Ribosome biogenesis</keyword>
<dbReference type="InterPro" id="IPR014014">
    <property type="entry name" value="RNA_helicase_DEAD_Q_motif"/>
</dbReference>
<keyword evidence="18" id="KW-1185">Reference proteome</keyword>
<dbReference type="PROSITE" id="PS00039">
    <property type="entry name" value="DEAD_ATP_HELICASE"/>
    <property type="match status" value="1"/>
</dbReference>
<dbReference type="EMBL" id="JARKIK010000069">
    <property type="protein sequence ID" value="KAK8728960.1"/>
    <property type="molecule type" value="Genomic_DNA"/>
</dbReference>
<feature type="region of interest" description="Disordered" evidence="13">
    <location>
        <begin position="156"/>
        <end position="183"/>
    </location>
</feature>
<evidence type="ECO:0000256" key="5">
    <source>
        <dbReference type="ARBA" id="ARBA00022801"/>
    </source>
</evidence>
<dbReference type="GO" id="GO:0003724">
    <property type="term" value="F:RNA helicase activity"/>
    <property type="evidence" value="ECO:0007669"/>
    <property type="project" value="UniProtKB-EC"/>
</dbReference>
<gene>
    <name evidence="17" type="ORF">OTU49_008899</name>
</gene>
<feature type="compositionally biased region" description="Basic and acidic residues" evidence="13">
    <location>
        <begin position="156"/>
        <end position="173"/>
    </location>
</feature>